<evidence type="ECO:0000256" key="1">
    <source>
        <dbReference type="SAM" id="MobiDB-lite"/>
    </source>
</evidence>
<accession>A0A4Q2URV3</accession>
<dbReference type="Proteomes" id="UP000290407">
    <property type="component" value="Unassembled WGS sequence"/>
</dbReference>
<gene>
    <name evidence="3" type="ORF">EQG79_00050</name>
</gene>
<evidence type="ECO:0000313" key="4">
    <source>
        <dbReference type="Proteomes" id="UP000290407"/>
    </source>
</evidence>
<sequence length="70" mass="7619">MKTSLHSATRLLVSVMALTTLLQLAGCQEPDVKPRVNQPAQTNAPRSMPKLAAVEMDSVGNNLPYMEPQQ</sequence>
<keyword evidence="4" id="KW-1185">Reference proteome</keyword>
<dbReference type="RefSeq" id="WP_129598610.1">
    <property type="nucleotide sequence ID" value="NZ_SBLB01000001.1"/>
</dbReference>
<comment type="caution">
    <text evidence="3">The sequence shown here is derived from an EMBL/GenBank/DDBJ whole genome shotgun (WGS) entry which is preliminary data.</text>
</comment>
<dbReference type="AlphaFoldDB" id="A0A4Q2URV3"/>
<dbReference type="EMBL" id="SBLB01000001">
    <property type="protein sequence ID" value="RYC70581.1"/>
    <property type="molecule type" value="Genomic_DNA"/>
</dbReference>
<feature type="chain" id="PRO_5020853847" evidence="2">
    <location>
        <begin position="26"/>
        <end position="70"/>
    </location>
</feature>
<evidence type="ECO:0000313" key="3">
    <source>
        <dbReference type="EMBL" id="RYC70581.1"/>
    </source>
</evidence>
<keyword evidence="2" id="KW-0732">Signal</keyword>
<reference evidence="3 4" key="1">
    <citation type="submission" date="2019-01" db="EMBL/GenBank/DDBJ databases">
        <title>Spirosoma flava sp. nov., a propanil-degrading bacterium isolated from herbicide-contaminated soil.</title>
        <authorList>
            <person name="Zhang L."/>
            <person name="Jiang J.-D."/>
        </authorList>
    </citation>
    <scope>NUCLEOTIDE SEQUENCE [LARGE SCALE GENOMIC DNA]</scope>
    <source>
        <strain evidence="3 4">TY50</strain>
    </source>
</reference>
<name>A0A4Q2URV3_9BACT</name>
<feature type="region of interest" description="Disordered" evidence="1">
    <location>
        <begin position="31"/>
        <end position="50"/>
    </location>
</feature>
<proteinExistence type="predicted"/>
<organism evidence="3 4">
    <name type="scientific">Spirosoma sordidisoli</name>
    <dbReference type="NCBI Taxonomy" id="2502893"/>
    <lineage>
        <taxon>Bacteria</taxon>
        <taxon>Pseudomonadati</taxon>
        <taxon>Bacteroidota</taxon>
        <taxon>Cytophagia</taxon>
        <taxon>Cytophagales</taxon>
        <taxon>Cytophagaceae</taxon>
        <taxon>Spirosoma</taxon>
    </lineage>
</organism>
<evidence type="ECO:0000256" key="2">
    <source>
        <dbReference type="SAM" id="SignalP"/>
    </source>
</evidence>
<feature type="signal peptide" evidence="2">
    <location>
        <begin position="1"/>
        <end position="25"/>
    </location>
</feature>
<protein>
    <submittedName>
        <fullName evidence="3">Uncharacterized protein</fullName>
    </submittedName>
</protein>